<gene>
    <name evidence="2" type="primary">rbfA</name>
    <name evidence="3" type="ORF">UX06_C0013G0006</name>
</gene>
<keyword evidence="2" id="KW-0963">Cytoplasm</keyword>
<reference evidence="3 4" key="1">
    <citation type="journal article" date="2015" name="Nature">
        <title>rRNA introns, odd ribosomes, and small enigmatic genomes across a large radiation of phyla.</title>
        <authorList>
            <person name="Brown C.T."/>
            <person name="Hug L.A."/>
            <person name="Thomas B.C."/>
            <person name="Sharon I."/>
            <person name="Castelle C.J."/>
            <person name="Singh A."/>
            <person name="Wilkins M.J."/>
            <person name="Williams K.H."/>
            <person name="Banfield J.F."/>
        </authorList>
    </citation>
    <scope>NUCLEOTIDE SEQUENCE [LARGE SCALE GENOMIC DNA]</scope>
</reference>
<comment type="subunit">
    <text evidence="2">Monomer. Binds 30S ribosomal subunits, but not 50S ribosomal subunits or 70S ribosomes.</text>
</comment>
<dbReference type="EMBL" id="LCKT01000013">
    <property type="protein sequence ID" value="KKU04603.1"/>
    <property type="molecule type" value="Genomic_DNA"/>
</dbReference>
<dbReference type="InterPro" id="IPR000238">
    <property type="entry name" value="RbfA"/>
</dbReference>
<dbReference type="HAMAP" id="MF_00003">
    <property type="entry name" value="RbfA"/>
    <property type="match status" value="1"/>
</dbReference>
<dbReference type="Pfam" id="PF02033">
    <property type="entry name" value="RBFA"/>
    <property type="match status" value="1"/>
</dbReference>
<evidence type="ECO:0000256" key="2">
    <source>
        <dbReference type="HAMAP-Rule" id="MF_00003"/>
    </source>
</evidence>
<dbReference type="PROSITE" id="PS01319">
    <property type="entry name" value="RBFA"/>
    <property type="match status" value="1"/>
</dbReference>
<evidence type="ECO:0000256" key="1">
    <source>
        <dbReference type="ARBA" id="ARBA00022517"/>
    </source>
</evidence>
<dbReference type="GO" id="GO:0005829">
    <property type="term" value="C:cytosol"/>
    <property type="evidence" value="ECO:0007669"/>
    <property type="project" value="TreeGrafter"/>
</dbReference>
<dbReference type="GO" id="GO:0030490">
    <property type="term" value="P:maturation of SSU-rRNA"/>
    <property type="evidence" value="ECO:0007669"/>
    <property type="project" value="UniProtKB-UniRule"/>
</dbReference>
<dbReference type="AlphaFoldDB" id="A0A0G1PGT9"/>
<comment type="similarity">
    <text evidence="2">Belongs to the RbfA family.</text>
</comment>
<comment type="caution">
    <text evidence="3">The sequence shown here is derived from an EMBL/GenBank/DDBJ whole genome shotgun (WGS) entry which is preliminary data.</text>
</comment>
<comment type="function">
    <text evidence="2">One of several proteins that assist in the late maturation steps of the functional core of the 30S ribosomal subunit. Associates with free 30S ribosomal subunits (but not with 30S subunits that are part of 70S ribosomes or polysomes). Required for efficient processing of 16S rRNA. May interact with the 5'-terminal helix region of 16S rRNA.</text>
</comment>
<comment type="subcellular location">
    <subcellularLocation>
        <location evidence="2">Cytoplasm</location>
    </subcellularLocation>
</comment>
<dbReference type="GO" id="GO:0043024">
    <property type="term" value="F:ribosomal small subunit binding"/>
    <property type="evidence" value="ECO:0007669"/>
    <property type="project" value="TreeGrafter"/>
</dbReference>
<sequence length="116" mass="13278">MPSELRREKIENLLREELAKILDRDIEFPGRTIVTVTRVKSSVDGHYANAYVSILGADPAGALAALKKTIYHIQKSVNKKIRIRPVPRIAFKIDAEEFNRERVEKRIAVLKRKGEL</sequence>
<dbReference type="InterPro" id="IPR023799">
    <property type="entry name" value="RbfA_dom_sf"/>
</dbReference>
<proteinExistence type="inferred from homology"/>
<dbReference type="SUPFAM" id="SSF89919">
    <property type="entry name" value="Ribosome-binding factor A, RbfA"/>
    <property type="match status" value="1"/>
</dbReference>
<organism evidence="3 4">
    <name type="scientific">Candidatus Giovannonibacteria bacterium GW2011_GWA2_45_21</name>
    <dbReference type="NCBI Taxonomy" id="1618649"/>
    <lineage>
        <taxon>Bacteria</taxon>
        <taxon>Candidatus Giovannoniibacteriota</taxon>
    </lineage>
</organism>
<dbReference type="Gene3D" id="3.30.300.20">
    <property type="match status" value="1"/>
</dbReference>
<evidence type="ECO:0000313" key="4">
    <source>
        <dbReference type="Proteomes" id="UP000034696"/>
    </source>
</evidence>
<protein>
    <recommendedName>
        <fullName evidence="2">Ribosome-binding factor A</fullName>
    </recommendedName>
</protein>
<keyword evidence="1 2" id="KW-0690">Ribosome biogenesis</keyword>
<accession>A0A0G1PGT9</accession>
<dbReference type="Proteomes" id="UP000034696">
    <property type="component" value="Unassembled WGS sequence"/>
</dbReference>
<dbReference type="PANTHER" id="PTHR33515:SF1">
    <property type="entry name" value="RIBOSOME-BINDING FACTOR A, CHLOROPLASTIC-RELATED"/>
    <property type="match status" value="1"/>
</dbReference>
<dbReference type="InterPro" id="IPR015946">
    <property type="entry name" value="KH_dom-like_a/b"/>
</dbReference>
<dbReference type="NCBIfam" id="TIGR00082">
    <property type="entry name" value="rbfA"/>
    <property type="match status" value="1"/>
</dbReference>
<dbReference type="PANTHER" id="PTHR33515">
    <property type="entry name" value="RIBOSOME-BINDING FACTOR A, CHLOROPLASTIC-RELATED"/>
    <property type="match status" value="1"/>
</dbReference>
<evidence type="ECO:0000313" key="3">
    <source>
        <dbReference type="EMBL" id="KKU04603.1"/>
    </source>
</evidence>
<name>A0A0G1PGT9_9BACT</name>
<dbReference type="InterPro" id="IPR020053">
    <property type="entry name" value="Ribosome-bd_factorA_CS"/>
</dbReference>